<feature type="transmembrane region" description="Helical" evidence="1">
    <location>
        <begin position="438"/>
        <end position="457"/>
    </location>
</feature>
<sequence>MSTAGNVSPLVGIPFKPCYHCSYQLVITRTKVKEMPLVPLSSVTPFRKCTEKLRMAPSISGAYSMSSSDFQLQIPQTNPEGEAIIVYCLDRNIDLTYKLLILKSLLTIQWPLSWGFRGRLDLVLFNTLVTAWKSAHIASFWGGVMDSHVNPENLWPDFLQQMACEIPPFLTMWQHSGIKKHQMVPVPPSSKWIHTDNYTESWHQILKANYLPPPECQCMDKVVQLGFQKQSAACHTPESLRLICYAIHEMRYHLRPHDFSICLSLKMKYVHKKFSIESFTNPQMATWTVTCQEGKQGDNSQLTFCIFPHFRITGSSYNEGTHLRTREQLDEISTMATCACWRCNAKVSDPIETVDRLENQANFPIVSFPNPFIGQVELVTNCLGPVGAPTQKQMTGLAQLLGIGVDVMTMLPHPPKCWPDSINKANQFRICLNWSSKIFLPVMPVILLFPISLISFISSSLSYLTHFLILLVLFLSPLLFLSLLKSSIFTDQHARHSRALGISRKLDVHGTWNKKFLPNFFHFMNNQPREIVEISLTVTRKRKAYHHGGAHITWWWRCCLIWVFCCLRDSSGNVGCIDDCA</sequence>
<dbReference type="OrthoDB" id="2507789at2759"/>
<feature type="transmembrane region" description="Helical" evidence="1">
    <location>
        <begin position="463"/>
        <end position="484"/>
    </location>
</feature>
<keyword evidence="3" id="KW-1185">Reference proteome</keyword>
<comment type="caution">
    <text evidence="2">The sequence shown here is derived from an EMBL/GenBank/DDBJ whole genome shotgun (WGS) entry which is preliminary data.</text>
</comment>
<keyword evidence="1" id="KW-0472">Membrane</keyword>
<reference evidence="2 3" key="1">
    <citation type="submission" date="2015-08" db="EMBL/GenBank/DDBJ databases">
        <title>Next Generation Sequencing and Analysis of the Genome of Puccinia sorghi L Schw, the Causal Agent of Maize Common Rust.</title>
        <authorList>
            <person name="Rochi L."/>
            <person name="Burguener G."/>
            <person name="Darino M."/>
            <person name="Turjanski A."/>
            <person name="Kreff E."/>
            <person name="Dieguez M.J."/>
            <person name="Sacco F."/>
        </authorList>
    </citation>
    <scope>NUCLEOTIDE SEQUENCE [LARGE SCALE GENOMIC DNA]</scope>
    <source>
        <strain evidence="2 3">RO10H11247</strain>
    </source>
</reference>
<proteinExistence type="predicted"/>
<dbReference type="EMBL" id="LAVV01008129">
    <property type="protein sequence ID" value="KNZ53687.1"/>
    <property type="molecule type" value="Genomic_DNA"/>
</dbReference>
<keyword evidence="1" id="KW-0812">Transmembrane</keyword>
<evidence type="ECO:0000313" key="2">
    <source>
        <dbReference type="EMBL" id="KNZ53687.1"/>
    </source>
</evidence>
<name>A0A0L6UZK7_9BASI</name>
<protein>
    <submittedName>
        <fullName evidence="2">Uncharacterized protein</fullName>
    </submittedName>
</protein>
<organism evidence="2 3">
    <name type="scientific">Puccinia sorghi</name>
    <dbReference type="NCBI Taxonomy" id="27349"/>
    <lineage>
        <taxon>Eukaryota</taxon>
        <taxon>Fungi</taxon>
        <taxon>Dikarya</taxon>
        <taxon>Basidiomycota</taxon>
        <taxon>Pucciniomycotina</taxon>
        <taxon>Pucciniomycetes</taxon>
        <taxon>Pucciniales</taxon>
        <taxon>Pucciniaceae</taxon>
        <taxon>Puccinia</taxon>
    </lineage>
</organism>
<dbReference type="Proteomes" id="UP000037035">
    <property type="component" value="Unassembled WGS sequence"/>
</dbReference>
<accession>A0A0L6UZK7</accession>
<gene>
    <name evidence="2" type="ORF">VP01_3164g1</name>
</gene>
<keyword evidence="1" id="KW-1133">Transmembrane helix</keyword>
<dbReference type="AlphaFoldDB" id="A0A0L6UZK7"/>
<evidence type="ECO:0000256" key="1">
    <source>
        <dbReference type="SAM" id="Phobius"/>
    </source>
</evidence>
<dbReference type="VEuPathDB" id="FungiDB:VP01_3164g1"/>
<evidence type="ECO:0000313" key="3">
    <source>
        <dbReference type="Proteomes" id="UP000037035"/>
    </source>
</evidence>